<protein>
    <submittedName>
        <fullName evidence="9">AzlC protein</fullName>
    </submittedName>
</protein>
<dbReference type="PANTHER" id="PTHR34979:SF1">
    <property type="entry name" value="INNER MEMBRANE PROTEIN YGAZ"/>
    <property type="match status" value="1"/>
</dbReference>
<keyword evidence="4" id="KW-1003">Cell membrane</keyword>
<feature type="transmembrane region" description="Helical" evidence="8">
    <location>
        <begin position="20"/>
        <end position="38"/>
    </location>
</feature>
<proteinExistence type="inferred from homology"/>
<dbReference type="Proteomes" id="UP000254280">
    <property type="component" value="Unassembled WGS sequence"/>
</dbReference>
<evidence type="ECO:0000256" key="2">
    <source>
        <dbReference type="ARBA" id="ARBA00010735"/>
    </source>
</evidence>
<feature type="transmembrane region" description="Helical" evidence="8">
    <location>
        <begin position="198"/>
        <end position="225"/>
    </location>
</feature>
<feature type="transmembrane region" description="Helical" evidence="8">
    <location>
        <begin position="168"/>
        <end position="186"/>
    </location>
</feature>
<feature type="transmembrane region" description="Helical" evidence="8">
    <location>
        <begin position="50"/>
        <end position="72"/>
    </location>
</feature>
<keyword evidence="7 8" id="KW-0472">Membrane</keyword>
<keyword evidence="5 8" id="KW-0812">Transmembrane</keyword>
<dbReference type="PANTHER" id="PTHR34979">
    <property type="entry name" value="INNER MEMBRANE PROTEIN YGAZ"/>
    <property type="match status" value="1"/>
</dbReference>
<organism evidence="9 10">
    <name type="scientific">[Pasteurella] mairii</name>
    <dbReference type="NCBI Taxonomy" id="757"/>
    <lineage>
        <taxon>Bacteria</taxon>
        <taxon>Pseudomonadati</taxon>
        <taxon>Pseudomonadota</taxon>
        <taxon>Gammaproteobacteria</taxon>
        <taxon>Pasteurellales</taxon>
        <taxon>Pasteurellaceae</taxon>
    </lineage>
</organism>
<dbReference type="InterPro" id="IPR004471">
    <property type="entry name" value="Brnchd-chn_aa_trnsp_AzlC"/>
</dbReference>
<dbReference type="Pfam" id="PF03591">
    <property type="entry name" value="AzlC"/>
    <property type="match status" value="1"/>
</dbReference>
<evidence type="ECO:0000256" key="8">
    <source>
        <dbReference type="SAM" id="Phobius"/>
    </source>
</evidence>
<dbReference type="AlphaFoldDB" id="A0A379B401"/>
<dbReference type="InterPro" id="IPR011606">
    <property type="entry name" value="Brnchd-chn_aa_trnsp_permease"/>
</dbReference>
<reference evidence="9 10" key="1">
    <citation type="submission" date="2018-06" db="EMBL/GenBank/DDBJ databases">
        <authorList>
            <consortium name="Pathogen Informatics"/>
            <person name="Doyle S."/>
        </authorList>
    </citation>
    <scope>NUCLEOTIDE SEQUENCE [LARGE SCALE GENOMIC DNA]</scope>
    <source>
        <strain evidence="9 10">NCTC10699</strain>
    </source>
</reference>
<evidence type="ECO:0000256" key="5">
    <source>
        <dbReference type="ARBA" id="ARBA00022692"/>
    </source>
</evidence>
<dbReference type="EMBL" id="UGSS01000002">
    <property type="protein sequence ID" value="SUB33231.1"/>
    <property type="molecule type" value="Genomic_DNA"/>
</dbReference>
<evidence type="ECO:0000256" key="7">
    <source>
        <dbReference type="ARBA" id="ARBA00023136"/>
    </source>
</evidence>
<dbReference type="OrthoDB" id="3181706at2"/>
<evidence type="ECO:0000256" key="6">
    <source>
        <dbReference type="ARBA" id="ARBA00022989"/>
    </source>
</evidence>
<sequence>MSDIKQTSPIWTAAKAAFPYSMPMMIGFLFLGIAYGLYMKALGFGVWYPLVMAALIYAGSVEFIVAGSLVLAFAPLQVFLITLMVSGRQIFYGISMLEKYGAQNGKKRWYMISAMVDESFSLNYMAKIPPHLDKGWYMFFVTLYLHCYWVLGAVLGNLFGNLPLDLKGVEFAMTALFLIIFAENWMKEKNHESSLLGLGLALVCLLLVGKENFLIPTLIGIWGILTLRRPKLAAKLQRIEQIEG</sequence>
<dbReference type="NCBIfam" id="TIGR00346">
    <property type="entry name" value="azlC"/>
    <property type="match status" value="1"/>
</dbReference>
<name>A0A379B401_9PAST</name>
<comment type="similarity">
    <text evidence="2">Belongs to the AzlC family.</text>
</comment>
<accession>A0A379B401</accession>
<comment type="subcellular location">
    <subcellularLocation>
        <location evidence="1">Cell membrane</location>
        <topology evidence="1">Multi-pass membrane protein</topology>
    </subcellularLocation>
</comment>
<evidence type="ECO:0000313" key="10">
    <source>
        <dbReference type="Proteomes" id="UP000254280"/>
    </source>
</evidence>
<evidence type="ECO:0000256" key="3">
    <source>
        <dbReference type="ARBA" id="ARBA00022448"/>
    </source>
</evidence>
<evidence type="ECO:0000256" key="4">
    <source>
        <dbReference type="ARBA" id="ARBA00022475"/>
    </source>
</evidence>
<evidence type="ECO:0000313" key="9">
    <source>
        <dbReference type="EMBL" id="SUB33231.1"/>
    </source>
</evidence>
<keyword evidence="10" id="KW-1185">Reference proteome</keyword>
<evidence type="ECO:0000256" key="1">
    <source>
        <dbReference type="ARBA" id="ARBA00004651"/>
    </source>
</evidence>
<gene>
    <name evidence="9" type="ORF">NCTC10699_00840</name>
</gene>
<dbReference type="GO" id="GO:0005886">
    <property type="term" value="C:plasma membrane"/>
    <property type="evidence" value="ECO:0007669"/>
    <property type="project" value="UniProtKB-SubCell"/>
</dbReference>
<feature type="transmembrane region" description="Helical" evidence="8">
    <location>
        <begin position="78"/>
        <end position="97"/>
    </location>
</feature>
<keyword evidence="6 8" id="KW-1133">Transmembrane helix</keyword>
<keyword evidence="3" id="KW-0813">Transport</keyword>
<feature type="transmembrane region" description="Helical" evidence="8">
    <location>
        <begin position="138"/>
        <end position="156"/>
    </location>
</feature>
<dbReference type="GO" id="GO:1903785">
    <property type="term" value="P:L-valine transmembrane transport"/>
    <property type="evidence" value="ECO:0007669"/>
    <property type="project" value="TreeGrafter"/>
</dbReference>